<dbReference type="InterPro" id="IPR012349">
    <property type="entry name" value="Split_barrel_FMN-bd"/>
</dbReference>
<keyword evidence="4" id="KW-1185">Reference proteome</keyword>
<comment type="caution">
    <text evidence="3">The sequence shown here is derived from an EMBL/GenBank/DDBJ whole genome shotgun (WGS) entry which is preliminary data.</text>
</comment>
<dbReference type="InterPro" id="IPR004378">
    <property type="entry name" value="F420H2_quin_Rdtase"/>
</dbReference>
<dbReference type="RefSeq" id="WP_205113912.1">
    <property type="nucleotide sequence ID" value="NZ_JAFBCM010000001.1"/>
</dbReference>
<organism evidence="3 4">
    <name type="scientific">Tenggerimyces flavus</name>
    <dbReference type="NCBI Taxonomy" id="1708749"/>
    <lineage>
        <taxon>Bacteria</taxon>
        <taxon>Bacillati</taxon>
        <taxon>Actinomycetota</taxon>
        <taxon>Actinomycetes</taxon>
        <taxon>Propionibacteriales</taxon>
        <taxon>Nocardioidaceae</taxon>
        <taxon>Tenggerimyces</taxon>
    </lineage>
</organism>
<dbReference type="NCBIfam" id="TIGR00026">
    <property type="entry name" value="hi_GC_TIGR00026"/>
    <property type="match status" value="1"/>
</dbReference>
<dbReference type="PANTHER" id="PTHR39428:SF1">
    <property type="entry name" value="F420H(2)-DEPENDENT QUINONE REDUCTASE RV1261C"/>
    <property type="match status" value="1"/>
</dbReference>
<name>A0ABV7YBE2_9ACTN</name>
<evidence type="ECO:0000256" key="1">
    <source>
        <dbReference type="ARBA" id="ARBA00008710"/>
    </source>
</evidence>
<comment type="similarity">
    <text evidence="1">Belongs to the F420H(2)-dependent quinone reductase family.</text>
</comment>
<reference evidence="4" key="1">
    <citation type="journal article" date="2019" name="Int. J. Syst. Evol. Microbiol.">
        <title>The Global Catalogue of Microorganisms (GCM) 10K type strain sequencing project: providing services to taxonomists for standard genome sequencing and annotation.</title>
        <authorList>
            <consortium name="The Broad Institute Genomics Platform"/>
            <consortium name="The Broad Institute Genome Sequencing Center for Infectious Disease"/>
            <person name="Wu L."/>
            <person name="Ma J."/>
        </authorList>
    </citation>
    <scope>NUCLEOTIDE SEQUENCE [LARGE SCALE GENOMIC DNA]</scope>
    <source>
        <strain evidence="4">CGMCC 4.7241</strain>
    </source>
</reference>
<dbReference type="PANTHER" id="PTHR39428">
    <property type="entry name" value="F420H(2)-DEPENDENT QUINONE REDUCTASE RV1261C"/>
    <property type="match status" value="1"/>
</dbReference>
<evidence type="ECO:0000313" key="3">
    <source>
        <dbReference type="EMBL" id="MFC3761483.1"/>
    </source>
</evidence>
<evidence type="ECO:0000256" key="2">
    <source>
        <dbReference type="ARBA" id="ARBA00049106"/>
    </source>
</evidence>
<evidence type="ECO:0000313" key="4">
    <source>
        <dbReference type="Proteomes" id="UP001595699"/>
    </source>
</evidence>
<proteinExistence type="inferred from homology"/>
<sequence>MTTIRTATRSGTRGARITWAHLLVAKLFRKALIRSHRKKGDTFLGQPVLYLTTKGAKSGTVRVTPVGYVLDGPNAWLVVASLGGAARNPAWYYNVVAHPDALSIEVAGKRYDVTAEQLTGDRRAEAWDRITAERPSMAEYQTQTDRILPVLRLTAA</sequence>
<dbReference type="EMBL" id="JBHRZH010000009">
    <property type="protein sequence ID" value="MFC3761483.1"/>
    <property type="molecule type" value="Genomic_DNA"/>
</dbReference>
<accession>A0ABV7YBE2</accession>
<dbReference type="Pfam" id="PF04075">
    <property type="entry name" value="F420H2_quin_red"/>
    <property type="match status" value="1"/>
</dbReference>
<protein>
    <submittedName>
        <fullName evidence="3">Nitroreductase/quinone reductase family protein</fullName>
    </submittedName>
</protein>
<comment type="catalytic activity">
    <reaction evidence="2">
        <text>oxidized coenzyme F420-(gamma-L-Glu)(n) + a quinol + H(+) = reduced coenzyme F420-(gamma-L-Glu)(n) + a quinone</text>
        <dbReference type="Rhea" id="RHEA:39663"/>
        <dbReference type="Rhea" id="RHEA-COMP:12939"/>
        <dbReference type="Rhea" id="RHEA-COMP:14378"/>
        <dbReference type="ChEBI" id="CHEBI:15378"/>
        <dbReference type="ChEBI" id="CHEBI:24646"/>
        <dbReference type="ChEBI" id="CHEBI:132124"/>
        <dbReference type="ChEBI" id="CHEBI:133980"/>
        <dbReference type="ChEBI" id="CHEBI:139511"/>
    </reaction>
</comment>
<dbReference type="SUPFAM" id="SSF50475">
    <property type="entry name" value="FMN-binding split barrel"/>
    <property type="match status" value="1"/>
</dbReference>
<dbReference type="Gene3D" id="2.30.110.10">
    <property type="entry name" value="Electron Transport, Fmn-binding Protein, Chain A"/>
    <property type="match status" value="1"/>
</dbReference>
<dbReference type="Proteomes" id="UP001595699">
    <property type="component" value="Unassembled WGS sequence"/>
</dbReference>
<gene>
    <name evidence="3" type="ORF">ACFOUW_11590</name>
</gene>